<gene>
    <name evidence="3" type="ORF">V6N11_044433</name>
</gene>
<accession>A0ABR2RFL3</accession>
<feature type="region of interest" description="Disordered" evidence="1">
    <location>
        <begin position="328"/>
        <end position="472"/>
    </location>
</feature>
<feature type="compositionally biased region" description="Low complexity" evidence="1">
    <location>
        <begin position="328"/>
        <end position="338"/>
    </location>
</feature>
<evidence type="ECO:0000313" key="4">
    <source>
        <dbReference type="Proteomes" id="UP001396334"/>
    </source>
</evidence>
<feature type="compositionally biased region" description="Basic residues" evidence="1">
    <location>
        <begin position="457"/>
        <end position="472"/>
    </location>
</feature>
<reference evidence="3 4" key="1">
    <citation type="journal article" date="2024" name="G3 (Bethesda)">
        <title>Genome assembly of Hibiscus sabdariffa L. provides insights into metabolisms of medicinal natural products.</title>
        <authorList>
            <person name="Kim T."/>
        </authorList>
    </citation>
    <scope>NUCLEOTIDE SEQUENCE [LARGE SCALE GENOMIC DNA]</scope>
    <source>
        <strain evidence="3">TK-2024</strain>
        <tissue evidence="3">Old leaves</tissue>
    </source>
</reference>
<dbReference type="Pfam" id="PF20167">
    <property type="entry name" value="Transposase_32"/>
    <property type="match status" value="1"/>
</dbReference>
<evidence type="ECO:0000313" key="3">
    <source>
        <dbReference type="EMBL" id="KAK9011586.1"/>
    </source>
</evidence>
<evidence type="ECO:0000259" key="2">
    <source>
        <dbReference type="Pfam" id="PF20167"/>
    </source>
</evidence>
<protein>
    <recommendedName>
        <fullName evidence="2">Putative plant transposon protein domain-containing protein</fullName>
    </recommendedName>
</protein>
<dbReference type="InterPro" id="IPR046796">
    <property type="entry name" value="Transposase_32_dom"/>
</dbReference>
<keyword evidence="4" id="KW-1185">Reference proteome</keyword>
<feature type="domain" description="Putative plant transposon protein" evidence="2">
    <location>
        <begin position="67"/>
        <end position="215"/>
    </location>
</feature>
<comment type="caution">
    <text evidence="3">The sequence shown here is derived from an EMBL/GenBank/DDBJ whole genome shotgun (WGS) entry which is preliminary data.</text>
</comment>
<name>A0ABR2RFL3_9ROSI</name>
<dbReference type="EMBL" id="JBBPBN010000023">
    <property type="protein sequence ID" value="KAK9011586.1"/>
    <property type="molecule type" value="Genomic_DNA"/>
</dbReference>
<sequence>MARCKNAPETSGRTAPTLQIRYFEDDDAKARHQAIKGRQILAERGFVFKGTSTEGFPPSVMATITMHKWEKFVTHPGEHIQFTVAKINKFYGLQMTVDNHSKFVSGLKGKSNDFLLEDLCIPGANWDSANTSVDRDRLKPEGKLWMHFIKQSLMPTSHTATASLSRLQLLHSILNGRSIDVGKIIVDEAYACLTRKSSPLLFPHLITALCRKKGVFESPEDLQKKGRLGITAENIPSLMGFDETTPAKQPLGGARTVAAAKLAALTTMAENTRDQLEGQRTDLQTYFNYVQERDQVIKANFNEMLPQSSLNFPTFPQDLLKPIETRMPEQQPAQPAAEHATNPPQDKPLETDSTSSSPTPPDVTPQHQSPPTQRRKGKETANAPTTPAVEVDSEETVALEEEEPQRTPTPPVATTPVRRRTKRTAQRVLVDDSEEEVQSGAGEEDEPTIIPPTHPTSIKRKATKRARRATTK</sequence>
<evidence type="ECO:0000256" key="1">
    <source>
        <dbReference type="SAM" id="MobiDB-lite"/>
    </source>
</evidence>
<dbReference type="Proteomes" id="UP001396334">
    <property type="component" value="Unassembled WGS sequence"/>
</dbReference>
<feature type="compositionally biased region" description="Acidic residues" evidence="1">
    <location>
        <begin position="391"/>
        <end position="403"/>
    </location>
</feature>
<feature type="compositionally biased region" description="Acidic residues" evidence="1">
    <location>
        <begin position="431"/>
        <end position="447"/>
    </location>
</feature>
<organism evidence="3 4">
    <name type="scientific">Hibiscus sabdariffa</name>
    <name type="common">roselle</name>
    <dbReference type="NCBI Taxonomy" id="183260"/>
    <lineage>
        <taxon>Eukaryota</taxon>
        <taxon>Viridiplantae</taxon>
        <taxon>Streptophyta</taxon>
        <taxon>Embryophyta</taxon>
        <taxon>Tracheophyta</taxon>
        <taxon>Spermatophyta</taxon>
        <taxon>Magnoliopsida</taxon>
        <taxon>eudicotyledons</taxon>
        <taxon>Gunneridae</taxon>
        <taxon>Pentapetalae</taxon>
        <taxon>rosids</taxon>
        <taxon>malvids</taxon>
        <taxon>Malvales</taxon>
        <taxon>Malvaceae</taxon>
        <taxon>Malvoideae</taxon>
        <taxon>Hibiscus</taxon>
    </lineage>
</organism>
<proteinExistence type="predicted"/>